<dbReference type="CDD" id="cd12108">
    <property type="entry name" value="Hr-like"/>
    <property type="match status" value="1"/>
</dbReference>
<comment type="caution">
    <text evidence="2">The sequence shown here is derived from an EMBL/GenBank/DDBJ whole genome shotgun (WGS) entry which is preliminary data.</text>
</comment>
<proteinExistence type="predicted"/>
<gene>
    <name evidence="2" type="ORF">M406DRAFT_356620</name>
</gene>
<dbReference type="Gene3D" id="1.20.120.520">
    <property type="entry name" value="nmb1532 protein domain like"/>
    <property type="match status" value="1"/>
</dbReference>
<evidence type="ECO:0000313" key="3">
    <source>
        <dbReference type="Proteomes" id="UP000803844"/>
    </source>
</evidence>
<reference evidence="2" key="1">
    <citation type="journal article" date="2020" name="Phytopathology">
        <title>Genome sequence of the chestnut blight fungus Cryphonectria parasitica EP155: A fundamental resource for an archetypical invasive plant pathogen.</title>
        <authorList>
            <person name="Crouch J.A."/>
            <person name="Dawe A."/>
            <person name="Aerts A."/>
            <person name="Barry K."/>
            <person name="Churchill A.C.L."/>
            <person name="Grimwood J."/>
            <person name="Hillman B."/>
            <person name="Milgroom M.G."/>
            <person name="Pangilinan J."/>
            <person name="Smith M."/>
            <person name="Salamov A."/>
            <person name="Schmutz J."/>
            <person name="Yadav J."/>
            <person name="Grigoriev I.V."/>
            <person name="Nuss D."/>
        </authorList>
    </citation>
    <scope>NUCLEOTIDE SEQUENCE</scope>
    <source>
        <strain evidence="2">EP155</strain>
    </source>
</reference>
<dbReference type="Proteomes" id="UP000803844">
    <property type="component" value="Unassembled WGS sequence"/>
</dbReference>
<name>A0A9P5CMR9_CRYP1</name>
<sequence length="229" mass="25985">MVHVHNVVIRGLNTILQQAPYVKTSTDTAYSQKDVQDLLFYITSWVKMVEHHHDVEESFIFPEIEKLADRPGLMDDPKHQHELFHGGMVRLLEYTQSTRPQDYRWAGSGGMKEIVDSFSKELTDHLYAEIEVFLSLKDLDSARLRKIWDDGEAIAKKSTTLSNLANVFPCVLGCADKTYEGGNNFPPLPSFLPYLFKYGFAAGNGAWRFNPCDFWGQPRPLAFGPGQQG</sequence>
<dbReference type="OrthoDB" id="58416at2759"/>
<dbReference type="RefSeq" id="XP_040775635.1">
    <property type="nucleotide sequence ID" value="XM_040923490.1"/>
</dbReference>
<dbReference type="PANTHER" id="PTHR38048">
    <property type="entry name" value="EXPRESSED PROTEIN"/>
    <property type="match status" value="1"/>
</dbReference>
<feature type="domain" description="Hemerythrin-like" evidence="1">
    <location>
        <begin position="4"/>
        <end position="134"/>
    </location>
</feature>
<keyword evidence="3" id="KW-1185">Reference proteome</keyword>
<evidence type="ECO:0000313" key="2">
    <source>
        <dbReference type="EMBL" id="KAF3764674.1"/>
    </source>
</evidence>
<dbReference type="GeneID" id="63840619"/>
<dbReference type="Pfam" id="PF01814">
    <property type="entry name" value="Hemerythrin"/>
    <property type="match status" value="1"/>
</dbReference>
<dbReference type="EMBL" id="MU032348">
    <property type="protein sequence ID" value="KAF3764674.1"/>
    <property type="molecule type" value="Genomic_DNA"/>
</dbReference>
<organism evidence="2 3">
    <name type="scientific">Cryphonectria parasitica (strain ATCC 38755 / EP155)</name>
    <dbReference type="NCBI Taxonomy" id="660469"/>
    <lineage>
        <taxon>Eukaryota</taxon>
        <taxon>Fungi</taxon>
        <taxon>Dikarya</taxon>
        <taxon>Ascomycota</taxon>
        <taxon>Pezizomycotina</taxon>
        <taxon>Sordariomycetes</taxon>
        <taxon>Sordariomycetidae</taxon>
        <taxon>Diaporthales</taxon>
        <taxon>Cryphonectriaceae</taxon>
        <taxon>Cryphonectria-Endothia species complex</taxon>
        <taxon>Cryphonectria</taxon>
    </lineage>
</organism>
<dbReference type="PANTHER" id="PTHR38048:SF2">
    <property type="entry name" value="HEMERYTHRIN-LIKE DOMAIN-CONTAINING PROTEIN"/>
    <property type="match status" value="1"/>
</dbReference>
<dbReference type="AlphaFoldDB" id="A0A9P5CMR9"/>
<dbReference type="InterPro" id="IPR053206">
    <property type="entry name" value="Dimeric_xanthone_biosynth"/>
</dbReference>
<protein>
    <recommendedName>
        <fullName evidence="1">Hemerythrin-like domain-containing protein</fullName>
    </recommendedName>
</protein>
<accession>A0A9P5CMR9</accession>
<evidence type="ECO:0000259" key="1">
    <source>
        <dbReference type="Pfam" id="PF01814"/>
    </source>
</evidence>
<dbReference type="InterPro" id="IPR012312">
    <property type="entry name" value="Hemerythrin-like"/>
</dbReference>